<dbReference type="Proteomes" id="UP000801492">
    <property type="component" value="Unassembled WGS sequence"/>
</dbReference>
<evidence type="ECO:0000313" key="2">
    <source>
        <dbReference type="Proteomes" id="UP000801492"/>
    </source>
</evidence>
<accession>A0A8K0DAR6</accession>
<dbReference type="EMBL" id="VTPC01001240">
    <property type="protein sequence ID" value="KAF2902618.1"/>
    <property type="molecule type" value="Genomic_DNA"/>
</dbReference>
<organism evidence="1 2">
    <name type="scientific">Ignelater luminosus</name>
    <name type="common">Cucubano</name>
    <name type="synonym">Pyrophorus luminosus</name>
    <dbReference type="NCBI Taxonomy" id="2038154"/>
    <lineage>
        <taxon>Eukaryota</taxon>
        <taxon>Metazoa</taxon>
        <taxon>Ecdysozoa</taxon>
        <taxon>Arthropoda</taxon>
        <taxon>Hexapoda</taxon>
        <taxon>Insecta</taxon>
        <taxon>Pterygota</taxon>
        <taxon>Neoptera</taxon>
        <taxon>Endopterygota</taxon>
        <taxon>Coleoptera</taxon>
        <taxon>Polyphaga</taxon>
        <taxon>Elateriformia</taxon>
        <taxon>Elateroidea</taxon>
        <taxon>Elateridae</taxon>
        <taxon>Agrypninae</taxon>
        <taxon>Pyrophorini</taxon>
        <taxon>Ignelater</taxon>
    </lineage>
</organism>
<dbReference type="AlphaFoldDB" id="A0A8K0DAR6"/>
<sequence>MSSLTEEQLRRRAQLTNLPREVRQRRQEVAGMVNKRAEEPSYPYGMRKRCYVCKKDMVARKGSLDTYGRNPRRVRKCLNHPTLETTLLLELVGKGTETCATLFYKFVLILNVKLSDIGDSYTLSKVAFLGCH</sequence>
<comment type="caution">
    <text evidence="1">The sequence shown here is derived from an EMBL/GenBank/DDBJ whole genome shotgun (WGS) entry which is preliminary data.</text>
</comment>
<proteinExistence type="predicted"/>
<gene>
    <name evidence="1" type="ORF">ILUMI_03565</name>
</gene>
<reference evidence="1" key="1">
    <citation type="submission" date="2019-08" db="EMBL/GenBank/DDBJ databases">
        <title>The genome of the North American firefly Photinus pyralis.</title>
        <authorList>
            <consortium name="Photinus pyralis genome working group"/>
            <person name="Fallon T.R."/>
            <person name="Sander Lower S.E."/>
            <person name="Weng J.-K."/>
        </authorList>
    </citation>
    <scope>NUCLEOTIDE SEQUENCE</scope>
    <source>
        <strain evidence="1">TRF0915ILg1</strain>
        <tissue evidence="1">Whole body</tissue>
    </source>
</reference>
<keyword evidence="2" id="KW-1185">Reference proteome</keyword>
<name>A0A8K0DAR6_IGNLU</name>
<protein>
    <submittedName>
        <fullName evidence="1">Uncharacterized protein</fullName>
    </submittedName>
</protein>
<evidence type="ECO:0000313" key="1">
    <source>
        <dbReference type="EMBL" id="KAF2902618.1"/>
    </source>
</evidence>
<dbReference type="OrthoDB" id="6077919at2759"/>